<name>A0ABR1UWM5_9PEZI</name>
<proteinExistence type="predicted"/>
<accession>A0ABR1UWM5</accession>
<evidence type="ECO:0000313" key="1">
    <source>
        <dbReference type="EMBL" id="KAK8063341.1"/>
    </source>
</evidence>
<dbReference type="Gene3D" id="1.25.40.10">
    <property type="entry name" value="Tetratricopeptide repeat domain"/>
    <property type="match status" value="1"/>
</dbReference>
<dbReference type="InterPro" id="IPR011990">
    <property type="entry name" value="TPR-like_helical_dom_sf"/>
</dbReference>
<comment type="caution">
    <text evidence="1">The sequence shown here is derived from an EMBL/GenBank/DDBJ whole genome shotgun (WGS) entry which is preliminary data.</text>
</comment>
<keyword evidence="2" id="KW-1185">Reference proteome</keyword>
<reference evidence="1 2" key="1">
    <citation type="submission" date="2023-01" db="EMBL/GenBank/DDBJ databases">
        <title>Analysis of 21 Apiospora genomes using comparative genomics revels a genus with tremendous synthesis potential of carbohydrate active enzymes and secondary metabolites.</title>
        <authorList>
            <person name="Sorensen T."/>
        </authorList>
    </citation>
    <scope>NUCLEOTIDE SEQUENCE [LARGE SCALE GENOMIC DNA]</scope>
    <source>
        <strain evidence="1 2">CBS 83171</strain>
    </source>
</reference>
<evidence type="ECO:0000313" key="2">
    <source>
        <dbReference type="Proteomes" id="UP001446871"/>
    </source>
</evidence>
<protein>
    <submittedName>
        <fullName evidence="1">Uncharacterized protein</fullName>
    </submittedName>
</protein>
<sequence length="335" mass="37796">MTCNEGSTSLRVLPSPDPSRAILDHILFSIRTFYTPGNFDASTAISRPRFWEDTYLGIYWMKVAAHSQRGSRESRNRGFQILKKSTAGAFNVICHTTSSILLELLSTLAPVNTAASPYVRQGLLAFLHELAREQLSKCHPITLVLENLRSDNSDNDVTIRALGFIVERLHAMLGPLHELSIYGTNRLCETLRRSGDYDAALRVAQGAISAMRAILGPGSLQERYLLRQIEHVYMDQCDWVAAISVCFEVVGQRLDIDYPDPLYHDKCAVLVMEDISKSCEFAGNMEQAIAWLKQAIISGSLVWEQAEAVGHIRDKLKELLEQEHREDEFAYWVEH</sequence>
<dbReference type="Proteomes" id="UP001446871">
    <property type="component" value="Unassembled WGS sequence"/>
</dbReference>
<dbReference type="EMBL" id="JAQQWM010000005">
    <property type="protein sequence ID" value="KAK8063341.1"/>
    <property type="molecule type" value="Genomic_DNA"/>
</dbReference>
<gene>
    <name evidence="1" type="ORF">PG996_007993</name>
</gene>
<organism evidence="1 2">
    <name type="scientific">Apiospora saccharicola</name>
    <dbReference type="NCBI Taxonomy" id="335842"/>
    <lineage>
        <taxon>Eukaryota</taxon>
        <taxon>Fungi</taxon>
        <taxon>Dikarya</taxon>
        <taxon>Ascomycota</taxon>
        <taxon>Pezizomycotina</taxon>
        <taxon>Sordariomycetes</taxon>
        <taxon>Xylariomycetidae</taxon>
        <taxon>Amphisphaeriales</taxon>
        <taxon>Apiosporaceae</taxon>
        <taxon>Apiospora</taxon>
    </lineage>
</organism>